<sequence>MRTLYLGLAIFLLSGCSIKDVKPWEKGTLAKETMREGGGNTLFNKFANHIYFSKEGSKGGGGVAGGGCGCN</sequence>
<organism evidence="2">
    <name type="scientific">hydrothermal vent metagenome</name>
    <dbReference type="NCBI Taxonomy" id="652676"/>
    <lineage>
        <taxon>unclassified sequences</taxon>
        <taxon>metagenomes</taxon>
        <taxon>ecological metagenomes</taxon>
    </lineage>
</organism>
<evidence type="ECO:0000313" key="2">
    <source>
        <dbReference type="EMBL" id="SFV59495.1"/>
    </source>
</evidence>
<protein>
    <submittedName>
        <fullName evidence="2">Lipoprotein, putative</fullName>
    </submittedName>
</protein>
<evidence type="ECO:0000259" key="1">
    <source>
        <dbReference type="Pfam" id="PF14086"/>
    </source>
</evidence>
<dbReference type="InterPro" id="IPR025362">
    <property type="entry name" value="DUF4266"/>
</dbReference>
<dbReference type="PROSITE" id="PS51257">
    <property type="entry name" value="PROKAR_LIPOPROTEIN"/>
    <property type="match status" value="1"/>
</dbReference>
<proteinExistence type="predicted"/>
<accession>A0A1W1C183</accession>
<dbReference type="Pfam" id="PF14086">
    <property type="entry name" value="DUF4266"/>
    <property type="match status" value="1"/>
</dbReference>
<name>A0A1W1C183_9ZZZZ</name>
<gene>
    <name evidence="2" type="ORF">MNB_SV-14-611</name>
</gene>
<dbReference type="EMBL" id="FPHN01000103">
    <property type="protein sequence ID" value="SFV59495.1"/>
    <property type="molecule type" value="Genomic_DNA"/>
</dbReference>
<reference evidence="2" key="1">
    <citation type="submission" date="2016-10" db="EMBL/GenBank/DDBJ databases">
        <authorList>
            <person name="de Groot N.N."/>
        </authorList>
    </citation>
    <scope>NUCLEOTIDE SEQUENCE</scope>
</reference>
<dbReference type="AlphaFoldDB" id="A0A1W1C183"/>
<feature type="domain" description="DUF4266" evidence="1">
    <location>
        <begin position="21"/>
        <end position="71"/>
    </location>
</feature>
<keyword evidence="2" id="KW-0449">Lipoprotein</keyword>